<comment type="subcellular location">
    <subcellularLocation>
        <location evidence="1">Secreted</location>
        <location evidence="1">Cell wall</location>
    </subcellularLocation>
</comment>
<dbReference type="OrthoDB" id="187139at2759"/>
<evidence type="ECO:0000256" key="12">
    <source>
        <dbReference type="SAM" id="MobiDB-lite"/>
    </source>
</evidence>
<feature type="compositionally biased region" description="Polar residues" evidence="12">
    <location>
        <begin position="469"/>
        <end position="488"/>
    </location>
</feature>
<organism evidence="15 16">
    <name type="scientific">Mucuna pruriens</name>
    <name type="common">Velvet bean</name>
    <name type="synonym">Dolichos pruriens</name>
    <dbReference type="NCBI Taxonomy" id="157652"/>
    <lineage>
        <taxon>Eukaryota</taxon>
        <taxon>Viridiplantae</taxon>
        <taxon>Streptophyta</taxon>
        <taxon>Embryophyta</taxon>
        <taxon>Tracheophyta</taxon>
        <taxon>Spermatophyta</taxon>
        <taxon>Magnoliopsida</taxon>
        <taxon>eudicotyledons</taxon>
        <taxon>Gunneridae</taxon>
        <taxon>Pentapetalae</taxon>
        <taxon>rosids</taxon>
        <taxon>fabids</taxon>
        <taxon>Fabales</taxon>
        <taxon>Fabaceae</taxon>
        <taxon>Papilionoideae</taxon>
        <taxon>50 kb inversion clade</taxon>
        <taxon>NPAAA clade</taxon>
        <taxon>indigoferoid/millettioid clade</taxon>
        <taxon>Phaseoleae</taxon>
        <taxon>Mucuna</taxon>
    </lineage>
</organism>
<dbReference type="InterPro" id="IPR054059">
    <property type="entry name" value="MORF/ORRM1/DAG-like_MORF"/>
</dbReference>
<feature type="compositionally biased region" description="Basic residues" evidence="12">
    <location>
        <begin position="613"/>
        <end position="623"/>
    </location>
</feature>
<evidence type="ECO:0000256" key="4">
    <source>
        <dbReference type="ARBA" id="ARBA00022525"/>
    </source>
</evidence>
<feature type="domain" description="MORF/ORRM1/DAG-like MORF" evidence="14">
    <location>
        <begin position="502"/>
        <end position="593"/>
    </location>
</feature>
<keyword evidence="8" id="KW-0961">Cell wall biogenesis/degradation</keyword>
<feature type="signal peptide" evidence="13">
    <location>
        <begin position="1"/>
        <end position="20"/>
    </location>
</feature>
<dbReference type="Gene3D" id="2.160.20.10">
    <property type="entry name" value="Single-stranded right-handed beta-helix, Pectin lyase-like"/>
    <property type="match status" value="1"/>
</dbReference>
<keyword evidence="6" id="KW-0809">Transit peptide</keyword>
<comment type="similarity">
    <text evidence="9">Belongs to the MORF family.</text>
</comment>
<feature type="compositionally biased region" description="Basic and acidic residues" evidence="12">
    <location>
        <begin position="624"/>
        <end position="635"/>
    </location>
</feature>
<sequence>MAIAKSAVILILCFALACHASPARKPNPVAGPDIYRNKNMAKDVLLPGEKILSVVDFGAEGDGEFDCTQAFMDAWRKVCHETNGPARLLVPQGRFLVSSMFFNGPCTSSPVTIQVQGTVLATTDISEFANSDWLMFQKHDGLKILGGGTFDGQGKESWSFSENCESSADNVCARNPSSLFFSDSHNVIVQNIKSVNPKGFHVFVTKCTNIRLRKLKLLAPETSPNTDGIHVSHSDTVLISRNTIATGDDCISMIQGVKNIFINKLKCGPGHGISIGSLGKYENELEVKGIRIENCSLTGTTNGLRIKAWPDKYPGAASDISFSNIIMDNVKNPIIIDQEYECDPVCKKKPSLVKLKNIHFANVRGTTTSPLAVDLRCSKTFPCEGITIRDIDLKVGLLPTTARCRIVSGGERWEMAYLNARRTLASNLARALSSSSASACPSRCRFTFALLPAKQTIPVSDPVNFPVRSKSSGSGYSPLNDPSPNWSNRPPKETILLDGCDYEHWLVVMEFPDNPKPSDEHMVNTYVKTLAQLLGSEEEAKKKIYSVSTTTYTGFGALISEELSYKLKELPGVLWVLPDSYLDVPNKDYGGDLFVDGKVIPRPQYRYSERQPSRSRPRPRHDRRRETMQVERRDQQNWSQGQGGPMQPSTGMNSRNLASGGEN</sequence>
<comment type="caution">
    <text evidence="15">The sequence shown here is derived from an EMBL/GenBank/DDBJ whole genome shotgun (WGS) entry which is preliminary data.</text>
</comment>
<protein>
    <submittedName>
        <fullName evidence="15">Polygalacturonase</fullName>
    </submittedName>
</protein>
<dbReference type="Proteomes" id="UP000257109">
    <property type="component" value="Unassembled WGS sequence"/>
</dbReference>
<evidence type="ECO:0000256" key="1">
    <source>
        <dbReference type="ARBA" id="ARBA00004191"/>
    </source>
</evidence>
<dbReference type="InterPro" id="IPR011050">
    <property type="entry name" value="Pectin_lyase_fold/virulence"/>
</dbReference>
<feature type="region of interest" description="Disordered" evidence="12">
    <location>
        <begin position="604"/>
        <end position="663"/>
    </location>
</feature>
<name>A0A371ECN7_MUCPR</name>
<evidence type="ECO:0000256" key="9">
    <source>
        <dbReference type="ARBA" id="ARBA00061096"/>
    </source>
</evidence>
<dbReference type="InterPro" id="IPR000743">
    <property type="entry name" value="Glyco_hydro_28"/>
</dbReference>
<evidence type="ECO:0000256" key="3">
    <source>
        <dbReference type="ARBA" id="ARBA00022512"/>
    </source>
</evidence>
<evidence type="ECO:0000256" key="5">
    <source>
        <dbReference type="ARBA" id="ARBA00022801"/>
    </source>
</evidence>
<dbReference type="SUPFAM" id="SSF51126">
    <property type="entry name" value="Pectin lyase-like"/>
    <property type="match status" value="1"/>
</dbReference>
<feature type="active site" evidence="10">
    <location>
        <position position="271"/>
    </location>
</feature>
<dbReference type="GO" id="GO:0004650">
    <property type="term" value="F:polygalacturonase activity"/>
    <property type="evidence" value="ECO:0007669"/>
    <property type="project" value="InterPro"/>
</dbReference>
<dbReference type="InterPro" id="IPR012334">
    <property type="entry name" value="Pectin_lyas_fold"/>
</dbReference>
<proteinExistence type="inferred from homology"/>
<evidence type="ECO:0000256" key="13">
    <source>
        <dbReference type="SAM" id="SignalP"/>
    </source>
</evidence>
<evidence type="ECO:0000259" key="14">
    <source>
        <dbReference type="Pfam" id="PF21864"/>
    </source>
</evidence>
<dbReference type="STRING" id="157652.A0A371ECN7"/>
<keyword evidence="7 11" id="KW-0326">Glycosidase</keyword>
<keyword evidence="13" id="KW-0732">Signal</keyword>
<dbReference type="PROSITE" id="PS00502">
    <property type="entry name" value="POLYGALACTURONASE"/>
    <property type="match status" value="1"/>
</dbReference>
<dbReference type="EMBL" id="QJKJ01014711">
    <property type="protein sequence ID" value="RDX63776.1"/>
    <property type="molecule type" value="Genomic_DNA"/>
</dbReference>
<dbReference type="PROSITE" id="PS51257">
    <property type="entry name" value="PROKAR_LIPOPROTEIN"/>
    <property type="match status" value="1"/>
</dbReference>
<keyword evidence="4" id="KW-0964">Secreted</keyword>
<dbReference type="InterPro" id="IPR037045">
    <property type="entry name" value="S8pro/Inhibitor_I9_sf"/>
</dbReference>
<evidence type="ECO:0000256" key="10">
    <source>
        <dbReference type="PROSITE-ProRule" id="PRU10052"/>
    </source>
</evidence>
<keyword evidence="5 11" id="KW-0378">Hydrolase</keyword>
<evidence type="ECO:0000256" key="6">
    <source>
        <dbReference type="ARBA" id="ARBA00022946"/>
    </source>
</evidence>
<evidence type="ECO:0000313" key="15">
    <source>
        <dbReference type="EMBL" id="RDX63776.1"/>
    </source>
</evidence>
<dbReference type="Gene3D" id="3.30.70.80">
    <property type="entry name" value="Peptidase S8 propeptide/proteinase inhibitor I9"/>
    <property type="match status" value="1"/>
</dbReference>
<evidence type="ECO:0000256" key="8">
    <source>
        <dbReference type="ARBA" id="ARBA00023316"/>
    </source>
</evidence>
<evidence type="ECO:0000313" key="16">
    <source>
        <dbReference type="Proteomes" id="UP000257109"/>
    </source>
</evidence>
<feature type="compositionally biased region" description="Polar residues" evidence="12">
    <location>
        <begin position="647"/>
        <end position="657"/>
    </location>
</feature>
<evidence type="ECO:0000256" key="2">
    <source>
        <dbReference type="ARBA" id="ARBA00008834"/>
    </source>
</evidence>
<dbReference type="GO" id="GO:0005975">
    <property type="term" value="P:carbohydrate metabolic process"/>
    <property type="evidence" value="ECO:0007669"/>
    <property type="project" value="InterPro"/>
</dbReference>
<dbReference type="AlphaFoldDB" id="A0A371ECN7"/>
<evidence type="ECO:0000256" key="7">
    <source>
        <dbReference type="ARBA" id="ARBA00023295"/>
    </source>
</evidence>
<comment type="similarity">
    <text evidence="2 11">Belongs to the glycosyl hydrolase 28 family.</text>
</comment>
<dbReference type="GO" id="GO:0071555">
    <property type="term" value="P:cell wall organization"/>
    <property type="evidence" value="ECO:0007669"/>
    <property type="project" value="UniProtKB-KW"/>
</dbReference>
<dbReference type="GO" id="GO:0042803">
    <property type="term" value="F:protein homodimerization activity"/>
    <property type="evidence" value="ECO:0007669"/>
    <property type="project" value="UniProtKB-ARBA"/>
</dbReference>
<dbReference type="Pfam" id="PF00295">
    <property type="entry name" value="Glyco_hydro_28"/>
    <property type="match status" value="1"/>
</dbReference>
<dbReference type="FunFam" id="3.30.70.80:FF:000001">
    <property type="entry name" value="Multiple organellar RNA editing factor"/>
    <property type="match status" value="1"/>
</dbReference>
<dbReference type="PANTHER" id="PTHR31375">
    <property type="match status" value="1"/>
</dbReference>
<keyword evidence="3" id="KW-0134">Cell wall</keyword>
<dbReference type="SMART" id="SM00710">
    <property type="entry name" value="PbH1"/>
    <property type="match status" value="5"/>
</dbReference>
<feature type="non-terminal residue" evidence="15">
    <location>
        <position position="1"/>
    </location>
</feature>
<gene>
    <name evidence="15" type="primary">G9</name>
    <name evidence="15" type="ORF">CR513_57757</name>
</gene>
<reference evidence="15" key="1">
    <citation type="submission" date="2018-05" db="EMBL/GenBank/DDBJ databases">
        <title>Draft genome of Mucuna pruriens seed.</title>
        <authorList>
            <person name="Nnadi N.E."/>
            <person name="Vos R."/>
            <person name="Hasami M.H."/>
            <person name="Devisetty U.K."/>
            <person name="Aguiy J.C."/>
        </authorList>
    </citation>
    <scope>NUCLEOTIDE SEQUENCE [LARGE SCALE GENOMIC DNA]</scope>
    <source>
        <strain evidence="15">JCA_2017</strain>
    </source>
</reference>
<dbReference type="InterPro" id="IPR006626">
    <property type="entry name" value="PbH1"/>
</dbReference>
<dbReference type="FunFam" id="2.160.20.10:FF:000004">
    <property type="entry name" value="Pectin lyase-like superfamily protein"/>
    <property type="match status" value="1"/>
</dbReference>
<feature type="chain" id="PRO_5016579931" evidence="13">
    <location>
        <begin position="21"/>
        <end position="663"/>
    </location>
</feature>
<keyword evidence="16" id="KW-1185">Reference proteome</keyword>
<evidence type="ECO:0000256" key="11">
    <source>
        <dbReference type="RuleBase" id="RU361169"/>
    </source>
</evidence>
<dbReference type="GO" id="GO:0016070">
    <property type="term" value="P:RNA metabolic process"/>
    <property type="evidence" value="ECO:0007669"/>
    <property type="project" value="UniProtKB-ARBA"/>
</dbReference>
<accession>A0A371ECN7</accession>
<dbReference type="Pfam" id="PF21864">
    <property type="entry name" value="MORF_dom"/>
    <property type="match status" value="1"/>
</dbReference>
<feature type="region of interest" description="Disordered" evidence="12">
    <location>
        <begin position="469"/>
        <end position="490"/>
    </location>
</feature>